<dbReference type="SUPFAM" id="SSF48113">
    <property type="entry name" value="Heme-dependent peroxidases"/>
    <property type="match status" value="1"/>
</dbReference>
<feature type="active site" description="Proton acceptor" evidence="13">
    <location>
        <position position="71"/>
    </location>
</feature>
<keyword evidence="19" id="KW-0732">Signal</keyword>
<evidence type="ECO:0000256" key="10">
    <source>
        <dbReference type="ARBA" id="ARBA00023004"/>
    </source>
</evidence>
<dbReference type="InterPro" id="IPR019794">
    <property type="entry name" value="Peroxidases_AS"/>
</dbReference>
<dbReference type="InterPro" id="IPR002016">
    <property type="entry name" value="Haem_peroxidase"/>
</dbReference>
<dbReference type="STRING" id="2711.A0A067GU32"/>
<evidence type="ECO:0000259" key="20">
    <source>
        <dbReference type="PROSITE" id="PS50873"/>
    </source>
</evidence>
<dbReference type="PRINTS" id="PR00461">
    <property type="entry name" value="PLPEROXIDASE"/>
</dbReference>
<dbReference type="InterPro" id="IPR000823">
    <property type="entry name" value="Peroxidase_pln"/>
</dbReference>
<dbReference type="Gene3D" id="1.10.420.10">
    <property type="entry name" value="Peroxidase, domain 2"/>
    <property type="match status" value="1"/>
</dbReference>
<proteinExistence type="inferred from homology"/>
<dbReference type="eggNOG" id="ENOG502QV9M">
    <property type="taxonomic scope" value="Eukaryota"/>
</dbReference>
<evidence type="ECO:0000256" key="5">
    <source>
        <dbReference type="ARBA" id="ARBA00022525"/>
    </source>
</evidence>
<feature type="binding site" evidence="15">
    <location>
        <position position="93"/>
    </location>
    <ligand>
        <name>Ca(2+)</name>
        <dbReference type="ChEBI" id="CHEBI:29108"/>
        <label>1</label>
    </ligand>
</feature>
<dbReference type="GO" id="GO:0020037">
    <property type="term" value="F:heme binding"/>
    <property type="evidence" value="ECO:0007669"/>
    <property type="project" value="InterPro"/>
</dbReference>
<dbReference type="Pfam" id="PF00141">
    <property type="entry name" value="peroxidase"/>
    <property type="match status" value="1"/>
</dbReference>
<evidence type="ECO:0000256" key="8">
    <source>
        <dbReference type="ARBA" id="ARBA00022723"/>
    </source>
</evidence>
<dbReference type="GO" id="GO:0042744">
    <property type="term" value="P:hydrogen peroxide catabolic process"/>
    <property type="evidence" value="ECO:0007669"/>
    <property type="project" value="UniProtKB-KW"/>
</dbReference>
<comment type="similarity">
    <text evidence="18">Belongs to the peroxidase family.</text>
</comment>
<dbReference type="EC" id="1.11.1.7" evidence="4"/>
<evidence type="ECO:0000313" key="21">
    <source>
        <dbReference type="EMBL" id="KDO78967.1"/>
    </source>
</evidence>
<evidence type="ECO:0000256" key="13">
    <source>
        <dbReference type="PIRSR" id="PIRSR600823-1"/>
    </source>
</evidence>
<feature type="non-terminal residue" evidence="21">
    <location>
        <position position="182"/>
    </location>
</feature>
<dbReference type="EMBL" id="KK784878">
    <property type="protein sequence ID" value="KDO78967.1"/>
    <property type="molecule type" value="Genomic_DNA"/>
</dbReference>
<evidence type="ECO:0000256" key="2">
    <source>
        <dbReference type="ARBA" id="ARBA00001970"/>
    </source>
</evidence>
<organism evidence="21 22">
    <name type="scientific">Citrus sinensis</name>
    <name type="common">Sweet orange</name>
    <name type="synonym">Citrus aurantium var. sinensis</name>
    <dbReference type="NCBI Taxonomy" id="2711"/>
    <lineage>
        <taxon>Eukaryota</taxon>
        <taxon>Viridiplantae</taxon>
        <taxon>Streptophyta</taxon>
        <taxon>Embryophyta</taxon>
        <taxon>Tracheophyta</taxon>
        <taxon>Spermatophyta</taxon>
        <taxon>Magnoliopsida</taxon>
        <taxon>eudicotyledons</taxon>
        <taxon>Gunneridae</taxon>
        <taxon>Pentapetalae</taxon>
        <taxon>rosids</taxon>
        <taxon>malvids</taxon>
        <taxon>Sapindales</taxon>
        <taxon>Rutaceae</taxon>
        <taxon>Aurantioideae</taxon>
        <taxon>Citrus</taxon>
    </lineage>
</organism>
<keyword evidence="15" id="KW-0106">Calcium</keyword>
<feature type="binding site" evidence="15">
    <location>
        <position position="77"/>
    </location>
    <ligand>
        <name>Ca(2+)</name>
        <dbReference type="ChEBI" id="CHEBI:29108"/>
        <label>1</label>
    </ligand>
</feature>
<protein>
    <recommendedName>
        <fullName evidence="4">peroxidase</fullName>
        <ecNumber evidence="4">1.11.1.7</ecNumber>
    </recommendedName>
</protein>
<gene>
    <name evidence="21" type="ORF">CISIN_1g0211121mg</name>
</gene>
<dbReference type="PANTHER" id="PTHR31517:SF3">
    <property type="entry name" value="PEROXIDASE"/>
    <property type="match status" value="1"/>
</dbReference>
<evidence type="ECO:0000313" key="22">
    <source>
        <dbReference type="Proteomes" id="UP000027120"/>
    </source>
</evidence>
<evidence type="ECO:0000256" key="15">
    <source>
        <dbReference type="PIRSR" id="PIRSR600823-3"/>
    </source>
</evidence>
<dbReference type="AlphaFoldDB" id="A0A067GU32"/>
<feature type="disulfide bond" evidence="17">
    <location>
        <begin position="40"/>
        <end position="121"/>
    </location>
</feature>
<keyword evidence="7" id="KW-0349">Heme</keyword>
<keyword evidence="5" id="KW-0964">Secreted</keyword>
<dbReference type="GO" id="GO:0046872">
    <property type="term" value="F:metal ion binding"/>
    <property type="evidence" value="ECO:0007669"/>
    <property type="project" value="UniProtKB-KW"/>
</dbReference>
<keyword evidence="8 15" id="KW-0479">Metal-binding</keyword>
<keyword evidence="22" id="KW-1185">Reference proteome</keyword>
<dbReference type="GO" id="GO:0140825">
    <property type="term" value="F:lactoperoxidase activity"/>
    <property type="evidence" value="ECO:0007669"/>
    <property type="project" value="UniProtKB-EC"/>
</dbReference>
<evidence type="ECO:0000256" key="6">
    <source>
        <dbReference type="ARBA" id="ARBA00022559"/>
    </source>
</evidence>
<feature type="binding site" evidence="15">
    <location>
        <position position="81"/>
    </location>
    <ligand>
        <name>Ca(2+)</name>
        <dbReference type="ChEBI" id="CHEBI:29108"/>
        <label>1</label>
    </ligand>
</feature>
<evidence type="ECO:0000256" key="9">
    <source>
        <dbReference type="ARBA" id="ARBA00023002"/>
    </source>
</evidence>
<keyword evidence="6" id="KW-0575">Peroxidase</keyword>
<dbReference type="GO" id="GO:0006979">
    <property type="term" value="P:response to oxidative stress"/>
    <property type="evidence" value="ECO:0007669"/>
    <property type="project" value="InterPro"/>
</dbReference>
<comment type="cofactor">
    <cofactor evidence="15">
        <name>Ca(2+)</name>
        <dbReference type="ChEBI" id="CHEBI:29108"/>
    </cofactor>
    <text evidence="15">Binds 2 calcium ions per subunit.</text>
</comment>
<dbReference type="PROSITE" id="PS50873">
    <property type="entry name" value="PEROXIDASE_4"/>
    <property type="match status" value="1"/>
</dbReference>
<comment type="function">
    <text evidence="3">Removal of H(2)O(2), oxidation of toxic reductants, biosynthesis and degradation of lignin, suberization, auxin catabolism, response to environmental stresses such as wounding, pathogen attack and oxidative stress. These functions might be dependent on each isozyme/isoform in each plant tissue.</text>
</comment>
<keyword evidence="12" id="KW-0376">Hydrogen peroxide</keyword>
<dbReference type="PRINTS" id="PR00458">
    <property type="entry name" value="PEROXIDASE"/>
</dbReference>
<dbReference type="PANTHER" id="PTHR31517">
    <property type="match status" value="1"/>
</dbReference>
<evidence type="ECO:0000256" key="19">
    <source>
        <dbReference type="SAM" id="SignalP"/>
    </source>
</evidence>
<feature type="binding site" evidence="14">
    <location>
        <position position="169"/>
    </location>
    <ligand>
        <name>substrate</name>
    </ligand>
</feature>
<name>A0A067GU32_CITSI</name>
<evidence type="ECO:0000256" key="12">
    <source>
        <dbReference type="ARBA" id="ARBA00023324"/>
    </source>
</evidence>
<evidence type="ECO:0000256" key="7">
    <source>
        <dbReference type="ARBA" id="ARBA00022617"/>
    </source>
</evidence>
<dbReference type="Gene3D" id="1.10.520.10">
    <property type="match status" value="1"/>
</dbReference>
<evidence type="ECO:0000256" key="4">
    <source>
        <dbReference type="ARBA" id="ARBA00012313"/>
    </source>
</evidence>
<keyword evidence="10" id="KW-0408">Iron</keyword>
<dbReference type="FunFam" id="1.10.520.10:FF:000008">
    <property type="entry name" value="Peroxidase"/>
    <property type="match status" value="1"/>
</dbReference>
<feature type="binding site" evidence="15">
    <location>
        <position position="75"/>
    </location>
    <ligand>
        <name>Ca(2+)</name>
        <dbReference type="ChEBI" id="CHEBI:29108"/>
        <label>1</label>
    </ligand>
</feature>
<feature type="binding site" evidence="15">
    <location>
        <position position="79"/>
    </location>
    <ligand>
        <name>Ca(2+)</name>
        <dbReference type="ChEBI" id="CHEBI:29108"/>
        <label>1</label>
    </ligand>
</feature>
<accession>A0A067GU32</accession>
<dbReference type="Proteomes" id="UP000027120">
    <property type="component" value="Unassembled WGS sequence"/>
</dbReference>
<keyword evidence="11 17" id="KW-1015">Disulfide bond</keyword>
<evidence type="ECO:0000256" key="18">
    <source>
        <dbReference type="RuleBase" id="RU004241"/>
    </source>
</evidence>
<evidence type="ECO:0000256" key="17">
    <source>
        <dbReference type="PIRSR" id="PIRSR600823-5"/>
    </source>
</evidence>
<feature type="disulfide bond" evidence="17">
    <location>
        <begin position="73"/>
        <end position="78"/>
    </location>
</feature>
<reference evidence="21 22" key="1">
    <citation type="submission" date="2014-04" db="EMBL/GenBank/DDBJ databases">
        <authorList>
            <consortium name="International Citrus Genome Consortium"/>
            <person name="Gmitter F."/>
            <person name="Chen C."/>
            <person name="Farmerie W."/>
            <person name="Harkins T."/>
            <person name="Desany B."/>
            <person name="Mohiuddin M."/>
            <person name="Kodira C."/>
            <person name="Borodovsky M."/>
            <person name="Lomsadze A."/>
            <person name="Burns P."/>
            <person name="Jenkins J."/>
            <person name="Prochnik S."/>
            <person name="Shu S."/>
            <person name="Chapman J."/>
            <person name="Pitluck S."/>
            <person name="Schmutz J."/>
            <person name="Rokhsar D."/>
        </authorList>
    </citation>
    <scope>NUCLEOTIDE SEQUENCE</scope>
</reference>
<evidence type="ECO:0000256" key="16">
    <source>
        <dbReference type="PIRSR" id="PIRSR600823-4"/>
    </source>
</evidence>
<sequence length="182" mass="19821">MGTGRFNFDLIIALSLFLSLCLFPHTILAQLKQDYYAKTCPNVEKIVRTQVEKKFRQTFVTVPATIRLFFHDCFVQGCDASVIIQSDGNNKAEKDHPDNLSLAGDGFDTVVKAKQAVEQVCKNTVSCADILALATRDVIALSGGPSYSVELGRLDGLSSTASSVSGKLPQPTFNLNQLNSLF</sequence>
<evidence type="ECO:0000256" key="11">
    <source>
        <dbReference type="ARBA" id="ARBA00023157"/>
    </source>
</evidence>
<feature type="binding site" evidence="15">
    <location>
        <position position="72"/>
    </location>
    <ligand>
        <name>Ca(2+)</name>
        <dbReference type="ChEBI" id="CHEBI:29108"/>
        <label>1</label>
    </ligand>
</feature>
<evidence type="ECO:0000256" key="3">
    <source>
        <dbReference type="ARBA" id="ARBA00002322"/>
    </source>
</evidence>
<feature type="chain" id="PRO_5001638192" description="peroxidase" evidence="19">
    <location>
        <begin position="30"/>
        <end position="182"/>
    </location>
</feature>
<evidence type="ECO:0000256" key="1">
    <source>
        <dbReference type="ARBA" id="ARBA00000189"/>
    </source>
</evidence>
<comment type="cofactor">
    <cofactor evidence="2">
        <name>heme b</name>
        <dbReference type="ChEBI" id="CHEBI:60344"/>
    </cofactor>
</comment>
<dbReference type="PaxDb" id="2711-XP_006466484.1"/>
<feature type="site" description="Transition state stabilizer" evidence="16">
    <location>
        <position position="67"/>
    </location>
</feature>
<feature type="domain" description="Plant heme peroxidase family profile" evidence="20">
    <location>
        <begin position="30"/>
        <end position="182"/>
    </location>
</feature>
<feature type="signal peptide" evidence="19">
    <location>
        <begin position="1"/>
        <end position="29"/>
    </location>
</feature>
<dbReference type="PROSITE" id="PS00436">
    <property type="entry name" value="PEROXIDASE_2"/>
    <property type="match status" value="1"/>
</dbReference>
<dbReference type="InterPro" id="IPR010255">
    <property type="entry name" value="Haem_peroxidase_sf"/>
</dbReference>
<comment type="catalytic activity">
    <reaction evidence="1">
        <text>2 a phenolic donor + H2O2 = 2 a phenolic radical donor + 2 H2O</text>
        <dbReference type="Rhea" id="RHEA:56136"/>
        <dbReference type="ChEBI" id="CHEBI:15377"/>
        <dbReference type="ChEBI" id="CHEBI:16240"/>
        <dbReference type="ChEBI" id="CHEBI:139520"/>
        <dbReference type="ChEBI" id="CHEBI:139521"/>
        <dbReference type="EC" id="1.11.1.7"/>
    </reaction>
</comment>
<evidence type="ECO:0000256" key="14">
    <source>
        <dbReference type="PIRSR" id="PIRSR600823-2"/>
    </source>
</evidence>
<keyword evidence="9" id="KW-0560">Oxidoreductase</keyword>